<evidence type="ECO:0000256" key="3">
    <source>
        <dbReference type="ARBA" id="ARBA00022525"/>
    </source>
</evidence>
<dbReference type="InterPro" id="IPR009030">
    <property type="entry name" value="Growth_fac_rcpt_cys_sf"/>
</dbReference>
<keyword evidence="9" id="KW-1015">Disulfide bond</keyword>
<keyword evidence="12" id="KW-0175">Coiled coil</keyword>
<evidence type="ECO:0000256" key="2">
    <source>
        <dbReference type="ARBA" id="ARBA00006127"/>
    </source>
</evidence>
<dbReference type="PROSITE" id="PS50026">
    <property type="entry name" value="EGF_3"/>
    <property type="match status" value="3"/>
</dbReference>
<dbReference type="Pfam" id="PF07645">
    <property type="entry name" value="EGF_CA"/>
    <property type="match status" value="5"/>
</dbReference>
<dbReference type="Pfam" id="PF22914">
    <property type="entry name" value="Fibulin_C"/>
    <property type="match status" value="1"/>
</dbReference>
<dbReference type="InterPro" id="IPR001881">
    <property type="entry name" value="EGF-like_Ca-bd_dom"/>
</dbReference>
<dbReference type="InterPro" id="IPR026823">
    <property type="entry name" value="cEGF"/>
</dbReference>
<sequence length="1088" mass="119621">MKSTGRRAVARDRPNVPVAILPRVAARARAEAAAKALASATPHMSSVEVDRLPQPDKFPRTAPFEVASAPQMCCRCSLQEETQWPAAGELEALSRRLLEERDESWRRHERAQIVFLQNQNAQLLAALHAEIERLQNAHRDLQRRMLVEGKCAFEEEKQEALGKANARVAELTEELQKKEATIEALQKESAQGLAGFKEKTKQQEDRIRQLTSELHEKTLTVTQLSTQLRQIRLREAMAQAQQRRRASCESPSRTSPTAAFRLFAPPPRPRDQVQQVTVVSNGDSSPLKATASVTVSYPQPPQRPQFVSATCGPSKTSPSAPESTEKPMRRTASLTGRPLAPQIRTNPRSAPSQTMSRSAHTTVDGGYSEQKVEIALVSRSESSELSRCCAGGHRHFRETQKCTSIRAEGTSTTCARTASICCLRAQLDHSCASGTRLAQLEGSCPTTNSLNAMGLRKECCDCCLLAKDLLSRGEPCIGAVGFSPACLNSFNKCCSNGEISISENEENSVLAPRTEGDRCASARCEHSCNDRGDFEVECSCRSGYELGPDGFSCVDIDECVLQLSDCRLDSQRCLNTPGSYKCIRTLSCGTGYALDSDTEHCIDVDECNLGTHNCGALYQCRNTQGSFRCDPKKCATTELMNPRTGECIPVDCPAGYEAKEGQCLDVNECDRAGTCGNFEECINSPGSFRCEEIGGLCGEGFAMDKQTGYCADVNECLEGSHSCGEHLCINLVGSFRCRCSAGFDFNATTMRCEDIDECTKFPGHMCSAHASCLNTIGSFECSCDPGFAFGADGRTCEDVDECALEANLCQQKCVNTPGSYQCACERGFQLGLDGATCEDVDECRTWARRGSELCMGGCTNTVGSFLCQCPQGFEVDADGVSCRDVDECAIGECPSQDQICVNTLGAFKCHRVRCPRHYVHDLNLKNRCNRGPGVCKRLTETQCRKHPVHVSWQYIAIPRHVNISSQRTSVVLFSMKGPGAPEYNMQFELQLLNAKSENPSVLPAIRSNFLLQKGTERNSAVIALRDSLDGPQAVELELTLRLQVNGEFRNKFIANLIIYVSKYKPQIVPNVNEDHHHRHHERQDHVFF</sequence>
<keyword evidence="4" id="KW-0272">Extracellular matrix</keyword>
<evidence type="ECO:0000256" key="7">
    <source>
        <dbReference type="ARBA" id="ARBA00022737"/>
    </source>
</evidence>
<dbReference type="FunFam" id="2.10.25.10:FF:000002">
    <property type="entry name" value="Latent-transforming growth factor beta-binding protein 3"/>
    <property type="match status" value="1"/>
</dbReference>
<evidence type="ECO:0000256" key="6">
    <source>
        <dbReference type="ARBA" id="ARBA00022729"/>
    </source>
</evidence>
<dbReference type="PROSITE" id="PS01186">
    <property type="entry name" value="EGF_2"/>
    <property type="match status" value="4"/>
</dbReference>
<feature type="compositionally biased region" description="Polar residues" evidence="13">
    <location>
        <begin position="343"/>
        <end position="361"/>
    </location>
</feature>
<feature type="region of interest" description="Disordered" evidence="13">
    <location>
        <begin position="237"/>
        <end position="274"/>
    </location>
</feature>
<dbReference type="InterPro" id="IPR055088">
    <property type="entry name" value="Fibulin_C"/>
</dbReference>
<feature type="domain" description="EGF-like" evidence="14">
    <location>
        <begin position="712"/>
        <end position="753"/>
    </location>
</feature>
<gene>
    <name evidence="15" type="ORF">QR680_012565</name>
</gene>
<dbReference type="SUPFAM" id="SSF57184">
    <property type="entry name" value="Growth factor receptor domain"/>
    <property type="match status" value="2"/>
</dbReference>
<dbReference type="InterPro" id="IPR000742">
    <property type="entry name" value="EGF"/>
</dbReference>
<dbReference type="Gene3D" id="2.10.25.10">
    <property type="entry name" value="Laminin"/>
    <property type="match status" value="9"/>
</dbReference>
<dbReference type="Proteomes" id="UP001175271">
    <property type="component" value="Unassembled WGS sequence"/>
</dbReference>
<dbReference type="SMART" id="SM00181">
    <property type="entry name" value="EGF"/>
    <property type="match status" value="8"/>
</dbReference>
<accession>A0AA39I3Q8</accession>
<evidence type="ECO:0000256" key="4">
    <source>
        <dbReference type="ARBA" id="ARBA00022530"/>
    </source>
</evidence>
<comment type="caution">
    <text evidence="15">The sequence shown here is derived from an EMBL/GenBank/DDBJ whole genome shotgun (WGS) entry which is preliminary data.</text>
</comment>
<evidence type="ECO:0000256" key="13">
    <source>
        <dbReference type="SAM" id="MobiDB-lite"/>
    </source>
</evidence>
<dbReference type="InterPro" id="IPR052235">
    <property type="entry name" value="Nephronectin_domain"/>
</dbReference>
<evidence type="ECO:0000256" key="1">
    <source>
        <dbReference type="ARBA" id="ARBA00004498"/>
    </source>
</evidence>
<reference evidence="15" key="1">
    <citation type="submission" date="2023-06" db="EMBL/GenBank/DDBJ databases">
        <title>Genomic analysis of the entomopathogenic nematode Steinernema hermaphroditum.</title>
        <authorList>
            <person name="Schwarz E.M."/>
            <person name="Heppert J.K."/>
            <person name="Baniya A."/>
            <person name="Schwartz H.T."/>
            <person name="Tan C.-H."/>
            <person name="Antoshechkin I."/>
            <person name="Sternberg P.W."/>
            <person name="Goodrich-Blair H."/>
            <person name="Dillman A.R."/>
        </authorList>
    </citation>
    <scope>NUCLEOTIDE SEQUENCE</scope>
    <source>
        <strain evidence="15">PS9179</strain>
        <tissue evidence="15">Whole animal</tissue>
    </source>
</reference>
<keyword evidence="10" id="KW-0325">Glycoprotein</keyword>
<comment type="caution">
    <text evidence="11">Lacks conserved residue(s) required for the propagation of feature annotation.</text>
</comment>
<dbReference type="GO" id="GO:0005509">
    <property type="term" value="F:calcium ion binding"/>
    <property type="evidence" value="ECO:0007669"/>
    <property type="project" value="InterPro"/>
</dbReference>
<dbReference type="PANTHER" id="PTHR24050">
    <property type="entry name" value="PA14 DOMAIN-CONTAINING PROTEIN"/>
    <property type="match status" value="1"/>
</dbReference>
<dbReference type="CDD" id="cd00054">
    <property type="entry name" value="EGF_CA"/>
    <property type="match status" value="3"/>
</dbReference>
<protein>
    <recommendedName>
        <fullName evidence="14">EGF-like domain-containing protein</fullName>
    </recommendedName>
</protein>
<evidence type="ECO:0000259" key="14">
    <source>
        <dbReference type="PROSITE" id="PS50026"/>
    </source>
</evidence>
<feature type="compositionally biased region" description="Polar residues" evidence="13">
    <location>
        <begin position="305"/>
        <end position="322"/>
    </location>
</feature>
<keyword evidence="6" id="KW-0732">Signal</keyword>
<feature type="region of interest" description="Disordered" evidence="13">
    <location>
        <begin position="296"/>
        <end position="367"/>
    </location>
</feature>
<dbReference type="SUPFAM" id="SSF57196">
    <property type="entry name" value="EGF/Laminin"/>
    <property type="match status" value="3"/>
</dbReference>
<keyword evidence="5 11" id="KW-0245">EGF-like domain</keyword>
<comment type="similarity">
    <text evidence="2">Belongs to the fibulin family.</text>
</comment>
<keyword evidence="16" id="KW-1185">Reference proteome</keyword>
<dbReference type="PROSITE" id="PS00010">
    <property type="entry name" value="ASX_HYDROXYL"/>
    <property type="match status" value="3"/>
</dbReference>
<dbReference type="InterPro" id="IPR039496">
    <property type="entry name" value="CCDC92/74_N"/>
</dbReference>
<dbReference type="SMART" id="SM00179">
    <property type="entry name" value="EGF_CA"/>
    <property type="match status" value="8"/>
</dbReference>
<evidence type="ECO:0000256" key="11">
    <source>
        <dbReference type="PROSITE-ProRule" id="PRU00076"/>
    </source>
</evidence>
<feature type="coiled-coil region" evidence="12">
    <location>
        <begin position="124"/>
        <end position="213"/>
    </location>
</feature>
<feature type="domain" description="EGF-like" evidence="14">
    <location>
        <begin position="798"/>
        <end position="838"/>
    </location>
</feature>
<keyword evidence="7" id="KW-0677">Repeat</keyword>
<dbReference type="FunFam" id="2.10.25.10:FF:000038">
    <property type="entry name" value="Fibrillin 2"/>
    <property type="match status" value="1"/>
</dbReference>
<dbReference type="InterPro" id="IPR018097">
    <property type="entry name" value="EGF_Ca-bd_CS"/>
</dbReference>
<keyword evidence="3" id="KW-0964">Secreted</keyword>
<evidence type="ECO:0000256" key="5">
    <source>
        <dbReference type="ARBA" id="ARBA00022536"/>
    </source>
</evidence>
<feature type="domain" description="EGF-like" evidence="14">
    <location>
        <begin position="754"/>
        <end position="797"/>
    </location>
</feature>
<dbReference type="FunFam" id="2.10.25.10:FF:000014">
    <property type="entry name" value="Latent-transforming growth factor beta-binding protein 3"/>
    <property type="match status" value="1"/>
</dbReference>
<dbReference type="InterPro" id="IPR049883">
    <property type="entry name" value="NOTCH1_EGF-like"/>
</dbReference>
<comment type="subcellular location">
    <subcellularLocation>
        <location evidence="1">Secreted</location>
        <location evidence="1">Extracellular space</location>
        <location evidence="1">Extracellular matrix</location>
    </subcellularLocation>
</comment>
<evidence type="ECO:0000256" key="10">
    <source>
        <dbReference type="ARBA" id="ARBA00023180"/>
    </source>
</evidence>
<dbReference type="PANTHER" id="PTHR24050:SF27">
    <property type="entry name" value="FIBRILLIN-1"/>
    <property type="match status" value="1"/>
</dbReference>
<dbReference type="Pfam" id="PF12662">
    <property type="entry name" value="cEGF"/>
    <property type="match status" value="2"/>
</dbReference>
<dbReference type="Pfam" id="PF14916">
    <property type="entry name" value="CCDC92"/>
    <property type="match status" value="1"/>
</dbReference>
<name>A0AA39I3Q8_9BILA</name>
<evidence type="ECO:0000256" key="8">
    <source>
        <dbReference type="ARBA" id="ARBA00022837"/>
    </source>
</evidence>
<dbReference type="AlphaFoldDB" id="A0AA39I3Q8"/>
<organism evidence="15 16">
    <name type="scientific">Steinernema hermaphroditum</name>
    <dbReference type="NCBI Taxonomy" id="289476"/>
    <lineage>
        <taxon>Eukaryota</taxon>
        <taxon>Metazoa</taxon>
        <taxon>Ecdysozoa</taxon>
        <taxon>Nematoda</taxon>
        <taxon>Chromadorea</taxon>
        <taxon>Rhabditida</taxon>
        <taxon>Tylenchina</taxon>
        <taxon>Panagrolaimomorpha</taxon>
        <taxon>Strongyloidoidea</taxon>
        <taxon>Steinernematidae</taxon>
        <taxon>Steinernema</taxon>
    </lineage>
</organism>
<proteinExistence type="inferred from homology"/>
<dbReference type="EMBL" id="JAUCMV010000002">
    <property type="protein sequence ID" value="KAK0416565.1"/>
    <property type="molecule type" value="Genomic_DNA"/>
</dbReference>
<evidence type="ECO:0000313" key="16">
    <source>
        <dbReference type="Proteomes" id="UP001175271"/>
    </source>
</evidence>
<evidence type="ECO:0000256" key="12">
    <source>
        <dbReference type="SAM" id="Coils"/>
    </source>
</evidence>
<dbReference type="PROSITE" id="PS01187">
    <property type="entry name" value="EGF_CA"/>
    <property type="match status" value="4"/>
</dbReference>
<evidence type="ECO:0000256" key="9">
    <source>
        <dbReference type="ARBA" id="ARBA00023157"/>
    </source>
</evidence>
<dbReference type="InterPro" id="IPR000152">
    <property type="entry name" value="EGF-type_Asp/Asn_hydroxyl_site"/>
</dbReference>
<keyword evidence="8" id="KW-0106">Calcium</keyword>
<evidence type="ECO:0000313" key="15">
    <source>
        <dbReference type="EMBL" id="KAK0416565.1"/>
    </source>
</evidence>